<dbReference type="GO" id="GO:0098703">
    <property type="term" value="P:calcium ion import across plasma membrane"/>
    <property type="evidence" value="ECO:0007669"/>
    <property type="project" value="TreeGrafter"/>
</dbReference>
<keyword evidence="2" id="KW-0813">Transport</keyword>
<sequence length="639" mass="72883">MATDTVRRQASTTDALDSPTRDELIEAYRSHIKASLWAGSSSHAFELWSNCFCIRQPQERRAIKKKHLKGVILEDARKRTPRLQLKHEPVRPQHSRPHHKTRKPESNGVDNHKARVKSGNYLKNFLAGHFSLHRDERPEGWAAAKINQAMRRYYRMNLLLTKRDERYLALQNKLLFDECCRCKPLAPGPVRTESGVLRVAEPNLPKILQILRNEANDGLDLLQPHGLAQYTAMHAAAQRGYTTLVEELIAHWNTHPMSSPYEQYSFVHLSHLLELIFQMRKAKRLVSESNAEIRALVANIGVPFTRFSDSLDKLNDNAVTLQDLLQICGHPLVISKDAAGNTPLHYAAEGGHLTLSKILIENGANINAQNAAGETPLHFAIASQRHGVCTHLVTHYADHVFALADDEAAHKENIVCEPKGILLEYIYDHAEFRGRLSPAMWLIVKTECKELLFHPWFRQLLDHKWDSFTRQTFRSEFHVYFVYFVAVFVATYLHIGDTLLGMPTGGYRDSIFNGSASCVECLEGCKSYFTAVTTTLNISVGSWNWDSIYEGGLLAIFFFIAYVVVGTIMLLNLLVAMMGNTYDKVWEDRLLFFEIERAKATLSIQSSLDDDVYDEKYWCQRLYVLEGDTPIEGIQYRRL</sequence>
<feature type="repeat" description="ANK" evidence="10">
    <location>
        <begin position="339"/>
        <end position="371"/>
    </location>
</feature>
<evidence type="ECO:0000256" key="7">
    <source>
        <dbReference type="ARBA" id="ARBA00023065"/>
    </source>
</evidence>
<feature type="region of interest" description="Disordered" evidence="11">
    <location>
        <begin position="78"/>
        <end position="114"/>
    </location>
</feature>
<dbReference type="InterPro" id="IPR005821">
    <property type="entry name" value="Ion_trans_dom"/>
</dbReference>
<dbReference type="Proteomes" id="UP000693981">
    <property type="component" value="Unassembled WGS sequence"/>
</dbReference>
<keyword evidence="6 12" id="KW-1133">Transmembrane helix</keyword>
<dbReference type="SMART" id="SM00248">
    <property type="entry name" value="ANK"/>
    <property type="match status" value="3"/>
</dbReference>
<dbReference type="InterPro" id="IPR002110">
    <property type="entry name" value="Ankyrin_rpt"/>
</dbReference>
<dbReference type="PROSITE" id="PS50297">
    <property type="entry name" value="ANK_REP_REGION"/>
    <property type="match status" value="1"/>
</dbReference>
<dbReference type="PANTHER" id="PTHR10582">
    <property type="entry name" value="TRANSIENT RECEPTOR POTENTIAL ION CHANNEL PROTEIN"/>
    <property type="match status" value="1"/>
</dbReference>
<evidence type="ECO:0000256" key="11">
    <source>
        <dbReference type="SAM" id="MobiDB-lite"/>
    </source>
</evidence>
<comment type="subcellular location">
    <subcellularLocation>
        <location evidence="1">Membrane</location>
        <topology evidence="1">Multi-pass membrane protein</topology>
    </subcellularLocation>
</comment>
<dbReference type="EMBL" id="JAGDFL010000010">
    <property type="protein sequence ID" value="KAG7401624.1"/>
    <property type="molecule type" value="Genomic_DNA"/>
</dbReference>
<dbReference type="PROSITE" id="PS50088">
    <property type="entry name" value="ANK_REPEAT"/>
    <property type="match status" value="1"/>
</dbReference>
<evidence type="ECO:0000256" key="10">
    <source>
        <dbReference type="PROSITE-ProRule" id="PRU00023"/>
    </source>
</evidence>
<evidence type="ECO:0000313" key="15">
    <source>
        <dbReference type="Proteomes" id="UP000693981"/>
    </source>
</evidence>
<dbReference type="PANTHER" id="PTHR10582:SF2">
    <property type="entry name" value="INACTIVE"/>
    <property type="match status" value="1"/>
</dbReference>
<keyword evidence="9" id="KW-0407">Ion channel</keyword>
<evidence type="ECO:0000256" key="8">
    <source>
        <dbReference type="ARBA" id="ARBA00023136"/>
    </source>
</evidence>
<evidence type="ECO:0000256" key="6">
    <source>
        <dbReference type="ARBA" id="ARBA00022989"/>
    </source>
</evidence>
<keyword evidence="3" id="KW-0109">Calcium transport</keyword>
<feature type="domain" description="Ion transport" evidence="13">
    <location>
        <begin position="480"/>
        <end position="585"/>
    </location>
</feature>
<evidence type="ECO:0000256" key="9">
    <source>
        <dbReference type="ARBA" id="ARBA00023303"/>
    </source>
</evidence>
<feature type="compositionally biased region" description="Basic residues" evidence="11">
    <location>
        <begin position="93"/>
        <end position="102"/>
    </location>
</feature>
<keyword evidence="3" id="KW-0106">Calcium</keyword>
<evidence type="ECO:0000256" key="3">
    <source>
        <dbReference type="ARBA" id="ARBA00022568"/>
    </source>
</evidence>
<feature type="transmembrane region" description="Helical" evidence="12">
    <location>
        <begin position="477"/>
        <end position="495"/>
    </location>
</feature>
<dbReference type="Pfam" id="PF12796">
    <property type="entry name" value="Ank_2"/>
    <property type="match status" value="1"/>
</dbReference>
<comment type="caution">
    <text evidence="14">The sequence shown here is derived from an EMBL/GenBank/DDBJ whole genome shotgun (WGS) entry which is preliminary data.</text>
</comment>
<evidence type="ECO:0000256" key="1">
    <source>
        <dbReference type="ARBA" id="ARBA00004141"/>
    </source>
</evidence>
<name>A0A8T1X8E5_9STRA</name>
<evidence type="ECO:0000256" key="12">
    <source>
        <dbReference type="SAM" id="Phobius"/>
    </source>
</evidence>
<evidence type="ECO:0000259" key="13">
    <source>
        <dbReference type="Pfam" id="PF00520"/>
    </source>
</evidence>
<organism evidence="14 15">
    <name type="scientific">Phytophthora boehmeriae</name>
    <dbReference type="NCBI Taxonomy" id="109152"/>
    <lineage>
        <taxon>Eukaryota</taxon>
        <taxon>Sar</taxon>
        <taxon>Stramenopiles</taxon>
        <taxon>Oomycota</taxon>
        <taxon>Peronosporomycetes</taxon>
        <taxon>Peronosporales</taxon>
        <taxon>Peronosporaceae</taxon>
        <taxon>Phytophthora</taxon>
    </lineage>
</organism>
<accession>A0A8T1X8E5</accession>
<protein>
    <recommendedName>
        <fullName evidence="13">Ion transport domain-containing protein</fullName>
    </recommendedName>
</protein>
<evidence type="ECO:0000256" key="2">
    <source>
        <dbReference type="ARBA" id="ARBA00022448"/>
    </source>
</evidence>
<evidence type="ECO:0000256" key="4">
    <source>
        <dbReference type="ARBA" id="ARBA00022692"/>
    </source>
</evidence>
<gene>
    <name evidence="14" type="ORF">PHYBOEH_000156</name>
</gene>
<evidence type="ECO:0000313" key="14">
    <source>
        <dbReference type="EMBL" id="KAG7401624.1"/>
    </source>
</evidence>
<dbReference type="Pfam" id="PF00520">
    <property type="entry name" value="Ion_trans"/>
    <property type="match status" value="1"/>
</dbReference>
<dbReference type="AlphaFoldDB" id="A0A8T1X8E5"/>
<keyword evidence="10" id="KW-0040">ANK repeat</keyword>
<keyword evidence="7" id="KW-0406">Ion transport</keyword>
<keyword evidence="4 12" id="KW-0812">Transmembrane</keyword>
<reference evidence="14" key="1">
    <citation type="submission" date="2021-02" db="EMBL/GenBank/DDBJ databases">
        <authorList>
            <person name="Palmer J.M."/>
        </authorList>
    </citation>
    <scope>NUCLEOTIDE SEQUENCE</scope>
    <source>
        <strain evidence="14">SCRP23</strain>
    </source>
</reference>
<keyword evidence="15" id="KW-1185">Reference proteome</keyword>
<evidence type="ECO:0000256" key="5">
    <source>
        <dbReference type="ARBA" id="ARBA00022737"/>
    </source>
</evidence>
<proteinExistence type="predicted"/>
<dbReference type="InterPro" id="IPR024862">
    <property type="entry name" value="TRPV"/>
</dbReference>
<dbReference type="GO" id="GO:0005886">
    <property type="term" value="C:plasma membrane"/>
    <property type="evidence" value="ECO:0007669"/>
    <property type="project" value="TreeGrafter"/>
</dbReference>
<feature type="transmembrane region" description="Helical" evidence="12">
    <location>
        <begin position="553"/>
        <end position="575"/>
    </location>
</feature>
<keyword evidence="8 12" id="KW-0472">Membrane</keyword>
<dbReference type="GO" id="GO:0005216">
    <property type="term" value="F:monoatomic ion channel activity"/>
    <property type="evidence" value="ECO:0007669"/>
    <property type="project" value="InterPro"/>
</dbReference>
<keyword evidence="5" id="KW-0677">Repeat</keyword>
<dbReference type="OrthoDB" id="197980at2759"/>